<evidence type="ECO:0000256" key="2">
    <source>
        <dbReference type="ARBA" id="ARBA00022475"/>
    </source>
</evidence>
<evidence type="ECO:0000313" key="8">
    <source>
        <dbReference type="Proteomes" id="UP001139462"/>
    </source>
</evidence>
<proteinExistence type="predicted"/>
<feature type="transmembrane region" description="Helical" evidence="6">
    <location>
        <begin position="218"/>
        <end position="235"/>
    </location>
</feature>
<evidence type="ECO:0000256" key="5">
    <source>
        <dbReference type="ARBA" id="ARBA00023136"/>
    </source>
</evidence>
<comment type="subcellular location">
    <subcellularLocation>
        <location evidence="1">Membrane</location>
        <topology evidence="1">Multi-pass membrane protein</topology>
    </subcellularLocation>
</comment>
<feature type="transmembrane region" description="Helical" evidence="6">
    <location>
        <begin position="104"/>
        <end position="136"/>
    </location>
</feature>
<evidence type="ECO:0000256" key="1">
    <source>
        <dbReference type="ARBA" id="ARBA00004141"/>
    </source>
</evidence>
<dbReference type="RefSeq" id="WP_237606313.1">
    <property type="nucleotide sequence ID" value="NZ_JAIRBB010000001.1"/>
</dbReference>
<feature type="transmembrane region" description="Helical" evidence="6">
    <location>
        <begin position="171"/>
        <end position="190"/>
    </location>
</feature>
<dbReference type="Pfam" id="PF01040">
    <property type="entry name" value="UbiA"/>
    <property type="match status" value="1"/>
</dbReference>
<protein>
    <submittedName>
        <fullName evidence="7">Geranylgeranylglycerol-phosphate geranylgeranyltransferase</fullName>
    </submittedName>
</protein>
<feature type="transmembrane region" description="Helical" evidence="6">
    <location>
        <begin position="20"/>
        <end position="41"/>
    </location>
</feature>
<dbReference type="InterPro" id="IPR044878">
    <property type="entry name" value="UbiA_sf"/>
</dbReference>
<evidence type="ECO:0000313" key="7">
    <source>
        <dbReference type="EMBL" id="MCG2429590.1"/>
    </source>
</evidence>
<dbReference type="GO" id="GO:0016020">
    <property type="term" value="C:membrane"/>
    <property type="evidence" value="ECO:0007669"/>
    <property type="project" value="UniProtKB-SubCell"/>
</dbReference>
<evidence type="ECO:0000256" key="3">
    <source>
        <dbReference type="ARBA" id="ARBA00022692"/>
    </source>
</evidence>
<feature type="transmembrane region" description="Helical" evidence="6">
    <location>
        <begin position="53"/>
        <end position="72"/>
    </location>
</feature>
<dbReference type="Proteomes" id="UP001139462">
    <property type="component" value="Unassembled WGS sequence"/>
</dbReference>
<feature type="transmembrane region" description="Helical" evidence="6">
    <location>
        <begin position="143"/>
        <end position="165"/>
    </location>
</feature>
<evidence type="ECO:0000256" key="6">
    <source>
        <dbReference type="SAM" id="Phobius"/>
    </source>
</evidence>
<keyword evidence="5 6" id="KW-0472">Membrane</keyword>
<feature type="transmembrane region" description="Helical" evidence="6">
    <location>
        <begin position="247"/>
        <end position="266"/>
    </location>
</feature>
<keyword evidence="3 6" id="KW-0812">Transmembrane</keyword>
<feature type="transmembrane region" description="Helical" evidence="6">
    <location>
        <begin position="278"/>
        <end position="298"/>
    </location>
</feature>
<dbReference type="EMBL" id="JAIRBB010000001">
    <property type="protein sequence ID" value="MCG2429590.1"/>
    <property type="molecule type" value="Genomic_DNA"/>
</dbReference>
<dbReference type="PANTHER" id="PTHR42723">
    <property type="entry name" value="CHLOROPHYLL SYNTHASE"/>
    <property type="match status" value="1"/>
</dbReference>
<name>A0A9X1QXV6_9FLAO</name>
<dbReference type="InterPro" id="IPR000537">
    <property type="entry name" value="UbiA_prenyltransferase"/>
</dbReference>
<sequence>MLNRKQKLLFLKFFSLFSVVRGYNILIIVIAQYLSSIYILAPELPVREVLFDVNLLMLVLASSTAIAGGYIINSFYDSEKDFINRPRKTMLDRLVSQHTKLSTYFILNFLSVVFASYVSFKSVVFFSIYIFMLWFYSHKLKKFPFIGNMVAAILAVVPFFAIFVHYANFDIVIFVHATFLFLLISMRELVKDLENLKGDITHGYNTIPVVYGERTSKLMLTALSLLTLVPIVLLITKFKDEIGYMDFYFYASIAGLVLFLTVLWKSKNKIHYLILHNILKFAILIGVFSIVLINPGFLANKLF</sequence>
<gene>
    <name evidence="7" type="ORF">K8344_00530</name>
</gene>
<dbReference type="AlphaFoldDB" id="A0A9X1QXV6"/>
<dbReference type="GO" id="GO:0016765">
    <property type="term" value="F:transferase activity, transferring alkyl or aryl (other than methyl) groups"/>
    <property type="evidence" value="ECO:0007669"/>
    <property type="project" value="InterPro"/>
</dbReference>
<keyword evidence="2" id="KW-1003">Cell membrane</keyword>
<comment type="caution">
    <text evidence="7">The sequence shown here is derived from an EMBL/GenBank/DDBJ whole genome shotgun (WGS) entry which is preliminary data.</text>
</comment>
<accession>A0A9X1QXV6</accession>
<keyword evidence="8" id="KW-1185">Reference proteome</keyword>
<dbReference type="CDD" id="cd13961">
    <property type="entry name" value="PT_UbiA_DGGGPS"/>
    <property type="match status" value="1"/>
</dbReference>
<dbReference type="PANTHER" id="PTHR42723:SF1">
    <property type="entry name" value="CHLOROPHYLL SYNTHASE, CHLOROPLASTIC"/>
    <property type="match status" value="1"/>
</dbReference>
<reference evidence="7" key="1">
    <citation type="submission" date="2021-09" db="EMBL/GenBank/DDBJ databases">
        <title>Genome of Aequorivita sp. strain F64183.</title>
        <authorList>
            <person name="Wang Y."/>
        </authorList>
    </citation>
    <scope>NUCLEOTIDE SEQUENCE</scope>
    <source>
        <strain evidence="7">F64183</strain>
    </source>
</reference>
<evidence type="ECO:0000256" key="4">
    <source>
        <dbReference type="ARBA" id="ARBA00022989"/>
    </source>
</evidence>
<keyword evidence="4 6" id="KW-1133">Transmembrane helix</keyword>
<dbReference type="Gene3D" id="1.10.357.140">
    <property type="entry name" value="UbiA prenyltransferase"/>
    <property type="match status" value="1"/>
</dbReference>
<dbReference type="InterPro" id="IPR050475">
    <property type="entry name" value="Prenyltransferase_related"/>
</dbReference>
<organism evidence="7 8">
    <name type="scientific">Aequorivita xiaoshiensis</name>
    <dbReference type="NCBI Taxonomy" id="2874476"/>
    <lineage>
        <taxon>Bacteria</taxon>
        <taxon>Pseudomonadati</taxon>
        <taxon>Bacteroidota</taxon>
        <taxon>Flavobacteriia</taxon>
        <taxon>Flavobacteriales</taxon>
        <taxon>Flavobacteriaceae</taxon>
        <taxon>Aequorivita</taxon>
    </lineage>
</organism>